<dbReference type="AlphaFoldDB" id="A0A0A1TBU1"/>
<evidence type="ECO:0000256" key="2">
    <source>
        <dbReference type="ARBA" id="ARBA00022801"/>
    </source>
</evidence>
<keyword evidence="2 3" id="KW-0378">Hydrolase</keyword>
<name>A0A0A1TBU1_9HYPO</name>
<dbReference type="GO" id="GO:0005829">
    <property type="term" value="C:cytosol"/>
    <property type="evidence" value="ECO:0007669"/>
    <property type="project" value="TreeGrafter"/>
</dbReference>
<proteinExistence type="predicted"/>
<dbReference type="InterPro" id="IPR003323">
    <property type="entry name" value="OTU_dom"/>
</dbReference>
<keyword evidence="3" id="KW-0833">Ubl conjugation pathway</keyword>
<dbReference type="PANTHER" id="PTHR13312:SF0">
    <property type="entry name" value="UBIQUITIN THIOESTERASE OTU1"/>
    <property type="match status" value="1"/>
</dbReference>
<evidence type="ECO:0000313" key="7">
    <source>
        <dbReference type="Proteomes" id="UP000039046"/>
    </source>
</evidence>
<accession>A0A0A1TBU1</accession>
<evidence type="ECO:0000256" key="4">
    <source>
        <dbReference type="SAM" id="MobiDB-lite"/>
    </source>
</evidence>
<dbReference type="GO" id="GO:0036503">
    <property type="term" value="P:ERAD pathway"/>
    <property type="evidence" value="ECO:0007669"/>
    <property type="project" value="TreeGrafter"/>
</dbReference>
<dbReference type="OrthoDB" id="65596at2759"/>
<dbReference type="GO" id="GO:0004843">
    <property type="term" value="F:cysteine-type deubiquitinase activity"/>
    <property type="evidence" value="ECO:0007669"/>
    <property type="project" value="UniProtKB-UniRule"/>
</dbReference>
<dbReference type="GO" id="GO:0030968">
    <property type="term" value="P:endoplasmic reticulum unfolded protein response"/>
    <property type="evidence" value="ECO:0007669"/>
    <property type="project" value="TreeGrafter"/>
</dbReference>
<dbReference type="PROSITE" id="PS50802">
    <property type="entry name" value="OTU"/>
    <property type="match status" value="1"/>
</dbReference>
<comment type="subcellular location">
    <subcellularLocation>
        <location evidence="3">Cytoplasm</location>
    </subcellularLocation>
</comment>
<dbReference type="HOGENOM" id="CLU_049327_0_0_1"/>
<dbReference type="EMBL" id="CDHN01000001">
    <property type="protein sequence ID" value="CEJ82854.1"/>
    <property type="molecule type" value="Genomic_DNA"/>
</dbReference>
<feature type="compositionally biased region" description="Low complexity" evidence="4">
    <location>
        <begin position="96"/>
        <end position="107"/>
    </location>
</feature>
<feature type="region of interest" description="Disordered" evidence="4">
    <location>
        <begin position="77"/>
        <end position="107"/>
    </location>
</feature>
<protein>
    <recommendedName>
        <fullName evidence="3">Ubiquitin thioesterase OTU</fullName>
        <ecNumber evidence="3">3.4.19.12</ecNumber>
    </recommendedName>
</protein>
<dbReference type="EC" id="3.4.19.12" evidence="3"/>
<comment type="catalytic activity">
    <reaction evidence="1 3">
        <text>Thiol-dependent hydrolysis of ester, thioester, amide, peptide and isopeptide bonds formed by the C-terminal Gly of ubiquitin (a 76-residue protein attached to proteins as an intracellular targeting signal).</text>
        <dbReference type="EC" id="3.4.19.12"/>
    </reaction>
</comment>
<feature type="domain" description="OTU" evidence="5">
    <location>
        <begin position="118"/>
        <end position="254"/>
    </location>
</feature>
<dbReference type="PANTHER" id="PTHR13312">
    <property type="entry name" value="HIV-INDUCED PROTEIN-7-LIKE PROTEASE"/>
    <property type="match status" value="1"/>
</dbReference>
<dbReference type="GO" id="GO:0016579">
    <property type="term" value="P:protein deubiquitination"/>
    <property type="evidence" value="ECO:0007669"/>
    <property type="project" value="TreeGrafter"/>
</dbReference>
<evidence type="ECO:0000313" key="6">
    <source>
        <dbReference type="EMBL" id="CEJ82854.1"/>
    </source>
</evidence>
<dbReference type="STRING" id="1531966.A0A0A1TBU1"/>
<dbReference type="Proteomes" id="UP000039046">
    <property type="component" value="Unassembled WGS sequence"/>
</dbReference>
<evidence type="ECO:0000256" key="3">
    <source>
        <dbReference type="RuleBase" id="RU367104"/>
    </source>
</evidence>
<dbReference type="Pfam" id="PF02338">
    <property type="entry name" value="OTU"/>
    <property type="match status" value="1"/>
</dbReference>
<dbReference type="Gene3D" id="3.90.70.80">
    <property type="match status" value="1"/>
</dbReference>
<gene>
    <name evidence="6" type="ORF">VHEMI02899</name>
</gene>
<dbReference type="SUPFAM" id="SSF54001">
    <property type="entry name" value="Cysteine proteinases"/>
    <property type="match status" value="1"/>
</dbReference>
<dbReference type="InterPro" id="IPR038765">
    <property type="entry name" value="Papain-like_cys_pep_sf"/>
</dbReference>
<dbReference type="CDD" id="cd22745">
    <property type="entry name" value="OTU_OTU1"/>
    <property type="match status" value="1"/>
</dbReference>
<reference evidence="6 7" key="1">
    <citation type="journal article" date="2015" name="Genome Announc.">
        <title>Draft Genome Sequence and Gene Annotation of the Entomopathogenic Fungus Verticillium hemipterigenum.</title>
        <authorList>
            <person name="Horn F."/>
            <person name="Habel A."/>
            <person name="Scharf D.H."/>
            <person name="Dworschak J."/>
            <person name="Brakhage A.A."/>
            <person name="Guthke R."/>
            <person name="Hertweck C."/>
            <person name="Linde J."/>
        </authorList>
    </citation>
    <scope>NUCLEOTIDE SEQUENCE [LARGE SCALE GENOMIC DNA]</scope>
</reference>
<comment type="function">
    <text evidence="3">Hydrolase that can remove conjugated ubiquitin from proteins and may therefore play an important regulatory role at the level of protein turnover by preventing degradation.</text>
</comment>
<feature type="compositionally biased region" description="Basic and acidic residues" evidence="4">
    <location>
        <begin position="77"/>
        <end position="87"/>
    </location>
</feature>
<dbReference type="GO" id="GO:0005634">
    <property type="term" value="C:nucleus"/>
    <property type="evidence" value="ECO:0007669"/>
    <property type="project" value="TreeGrafter"/>
</dbReference>
<evidence type="ECO:0000259" key="5">
    <source>
        <dbReference type="PROSITE" id="PS50802"/>
    </source>
</evidence>
<sequence length="342" mass="38370">MRVKYKNEQVSGILQVPDGSTIGFLFEKLKPLVGNDDFIIKYGLPTAMKSIEKKQKDQLVESFKLNGETLTIVSVEKTRNTEEDTTGHRPMRRAQTTGGSSSETGESCIAWPEREGTLVLRVMPSDNSCLFTAFGGALPEQIPPQRLRQMMADYIQSNPDIYTDAVLGNPPSRYCERILNPDAWGGGIELSILSTIFNLQICTFDVQVRLLNIVMFMFCSTILQTKNNIIFGENNSQRCILVYSGIHYDRIAFSYSDYPHKYANLPPELDRALWPADDADVLNKASSLVEILHQTHYYTDFQSLVLKCNIPGCNWIGAGQREGQKHADETGHTSLSEIEDDA</sequence>
<evidence type="ECO:0000256" key="1">
    <source>
        <dbReference type="ARBA" id="ARBA00000707"/>
    </source>
</evidence>
<keyword evidence="3" id="KW-0645">Protease</keyword>
<keyword evidence="3" id="KW-0963">Cytoplasm</keyword>
<keyword evidence="3" id="KW-0788">Thiol protease</keyword>
<organism evidence="6 7">
    <name type="scientific">[Torrubiella] hemipterigena</name>
    <dbReference type="NCBI Taxonomy" id="1531966"/>
    <lineage>
        <taxon>Eukaryota</taxon>
        <taxon>Fungi</taxon>
        <taxon>Dikarya</taxon>
        <taxon>Ascomycota</taxon>
        <taxon>Pezizomycotina</taxon>
        <taxon>Sordariomycetes</taxon>
        <taxon>Hypocreomycetidae</taxon>
        <taxon>Hypocreales</taxon>
        <taxon>Clavicipitaceae</taxon>
        <taxon>Clavicipitaceae incertae sedis</taxon>
        <taxon>'Torrubiella' clade</taxon>
    </lineage>
</organism>
<keyword evidence="7" id="KW-1185">Reference proteome</keyword>